<dbReference type="Pfam" id="PF13426">
    <property type="entry name" value="PAS_9"/>
    <property type="match status" value="1"/>
</dbReference>
<keyword evidence="3 15" id="KW-0808">Transferase</keyword>
<dbReference type="CDD" id="cd05611">
    <property type="entry name" value="STKc_Rim15_like"/>
    <property type="match status" value="1"/>
</dbReference>
<organism evidence="15 16">
    <name type="scientific">Vanrija albida</name>
    <dbReference type="NCBI Taxonomy" id="181172"/>
    <lineage>
        <taxon>Eukaryota</taxon>
        <taxon>Fungi</taxon>
        <taxon>Dikarya</taxon>
        <taxon>Basidiomycota</taxon>
        <taxon>Agaricomycotina</taxon>
        <taxon>Tremellomycetes</taxon>
        <taxon>Trichosporonales</taxon>
        <taxon>Trichosporonaceae</taxon>
        <taxon>Vanrija</taxon>
    </lineage>
</organism>
<dbReference type="RefSeq" id="XP_069205131.1">
    <property type="nucleotide sequence ID" value="XM_069357194.1"/>
</dbReference>
<evidence type="ECO:0000256" key="7">
    <source>
        <dbReference type="ARBA" id="ARBA00047899"/>
    </source>
</evidence>
<dbReference type="Gene3D" id="3.30.200.20">
    <property type="entry name" value="Phosphorylase Kinase, domain 1"/>
    <property type="match status" value="1"/>
</dbReference>
<dbReference type="SMART" id="SM00091">
    <property type="entry name" value="PAS"/>
    <property type="match status" value="1"/>
</dbReference>
<feature type="domain" description="AGC-kinase C-terminal" evidence="14">
    <location>
        <begin position="928"/>
        <end position="1015"/>
    </location>
</feature>
<comment type="catalytic activity">
    <reaction evidence="8">
        <text>L-seryl-[protein] + ATP = O-phospho-L-seryl-[protein] + ADP + H(+)</text>
        <dbReference type="Rhea" id="RHEA:17989"/>
        <dbReference type="Rhea" id="RHEA-COMP:9863"/>
        <dbReference type="Rhea" id="RHEA-COMP:11604"/>
        <dbReference type="ChEBI" id="CHEBI:15378"/>
        <dbReference type="ChEBI" id="CHEBI:29999"/>
        <dbReference type="ChEBI" id="CHEBI:30616"/>
        <dbReference type="ChEBI" id="CHEBI:83421"/>
        <dbReference type="ChEBI" id="CHEBI:456216"/>
        <dbReference type="EC" id="2.7.11.1"/>
    </reaction>
</comment>
<feature type="region of interest" description="Disordered" evidence="10">
    <location>
        <begin position="1069"/>
        <end position="1100"/>
    </location>
</feature>
<evidence type="ECO:0000256" key="8">
    <source>
        <dbReference type="ARBA" id="ARBA00048679"/>
    </source>
</evidence>
<feature type="region of interest" description="Disordered" evidence="10">
    <location>
        <begin position="961"/>
        <end position="995"/>
    </location>
</feature>
<evidence type="ECO:0000259" key="11">
    <source>
        <dbReference type="PROSITE" id="PS50011"/>
    </source>
</evidence>
<accession>A0ABR3PST5</accession>
<feature type="region of interest" description="Disordered" evidence="10">
    <location>
        <begin position="617"/>
        <end position="659"/>
    </location>
</feature>
<evidence type="ECO:0000256" key="6">
    <source>
        <dbReference type="ARBA" id="ARBA00022840"/>
    </source>
</evidence>
<feature type="domain" description="Response regulatory" evidence="12">
    <location>
        <begin position="1111"/>
        <end position="1226"/>
    </location>
</feature>
<evidence type="ECO:0000256" key="10">
    <source>
        <dbReference type="SAM" id="MobiDB-lite"/>
    </source>
</evidence>
<dbReference type="EMBL" id="JBBXJM010000007">
    <property type="protein sequence ID" value="KAL1405187.1"/>
    <property type="molecule type" value="Genomic_DNA"/>
</dbReference>
<dbReference type="InterPro" id="IPR000961">
    <property type="entry name" value="AGC-kinase_C"/>
</dbReference>
<gene>
    <name evidence="15" type="primary">RIM15</name>
    <name evidence="15" type="ORF">Q8F55_008812</name>
</gene>
<dbReference type="SUPFAM" id="SSF52172">
    <property type="entry name" value="CheY-like"/>
    <property type="match status" value="1"/>
</dbReference>
<dbReference type="InterPro" id="IPR011006">
    <property type="entry name" value="CheY-like_superfamily"/>
</dbReference>
<feature type="compositionally biased region" description="Polar residues" evidence="10">
    <location>
        <begin position="1069"/>
        <end position="1099"/>
    </location>
</feature>
<dbReference type="SUPFAM" id="SSF56112">
    <property type="entry name" value="Protein kinase-like (PK-like)"/>
    <property type="match status" value="1"/>
</dbReference>
<dbReference type="GO" id="GO:0004674">
    <property type="term" value="F:protein serine/threonine kinase activity"/>
    <property type="evidence" value="ECO:0007669"/>
    <property type="project" value="UniProtKB-EC"/>
</dbReference>
<protein>
    <recommendedName>
        <fullName evidence="1">non-specific serine/threonine protein kinase</fullName>
        <ecNumber evidence="1">2.7.11.1</ecNumber>
    </recommendedName>
</protein>
<feature type="region of interest" description="Disordered" evidence="10">
    <location>
        <begin position="559"/>
        <end position="590"/>
    </location>
</feature>
<proteinExistence type="predicted"/>
<dbReference type="PROSITE" id="PS50110">
    <property type="entry name" value="RESPONSE_REGULATORY"/>
    <property type="match status" value="1"/>
</dbReference>
<evidence type="ECO:0000259" key="13">
    <source>
        <dbReference type="PROSITE" id="PS50112"/>
    </source>
</evidence>
<feature type="region of interest" description="Disordered" evidence="10">
    <location>
        <begin position="804"/>
        <end position="827"/>
    </location>
</feature>
<evidence type="ECO:0000256" key="4">
    <source>
        <dbReference type="ARBA" id="ARBA00022741"/>
    </source>
</evidence>
<comment type="catalytic activity">
    <reaction evidence="7">
        <text>L-threonyl-[protein] + ATP = O-phospho-L-threonyl-[protein] + ADP + H(+)</text>
        <dbReference type="Rhea" id="RHEA:46608"/>
        <dbReference type="Rhea" id="RHEA-COMP:11060"/>
        <dbReference type="Rhea" id="RHEA-COMP:11605"/>
        <dbReference type="ChEBI" id="CHEBI:15378"/>
        <dbReference type="ChEBI" id="CHEBI:30013"/>
        <dbReference type="ChEBI" id="CHEBI:30616"/>
        <dbReference type="ChEBI" id="CHEBI:61977"/>
        <dbReference type="ChEBI" id="CHEBI:456216"/>
        <dbReference type="EC" id="2.7.11.1"/>
    </reaction>
</comment>
<evidence type="ECO:0000259" key="12">
    <source>
        <dbReference type="PROSITE" id="PS50110"/>
    </source>
</evidence>
<dbReference type="SUPFAM" id="SSF55785">
    <property type="entry name" value="PYP-like sensor domain (PAS domain)"/>
    <property type="match status" value="1"/>
</dbReference>
<name>A0ABR3PST5_9TREE</name>
<dbReference type="CDD" id="cd00130">
    <property type="entry name" value="PAS"/>
    <property type="match status" value="1"/>
</dbReference>
<evidence type="ECO:0000313" key="16">
    <source>
        <dbReference type="Proteomes" id="UP001565368"/>
    </source>
</evidence>
<evidence type="ECO:0000256" key="2">
    <source>
        <dbReference type="ARBA" id="ARBA00022527"/>
    </source>
</evidence>
<evidence type="ECO:0000313" key="15">
    <source>
        <dbReference type="EMBL" id="KAL1405187.1"/>
    </source>
</evidence>
<feature type="compositionally biased region" description="Polar residues" evidence="10">
    <location>
        <begin position="137"/>
        <end position="146"/>
    </location>
</feature>
<dbReference type="EC" id="2.7.11.1" evidence="1"/>
<dbReference type="SMART" id="SM00448">
    <property type="entry name" value="REC"/>
    <property type="match status" value="1"/>
</dbReference>
<dbReference type="Gene3D" id="1.10.510.10">
    <property type="entry name" value="Transferase(Phosphotransferase) domain 1"/>
    <property type="match status" value="1"/>
</dbReference>
<dbReference type="PANTHER" id="PTHR24356:SF1">
    <property type="entry name" value="SERINE_THREONINE-PROTEIN KINASE GREATWALL"/>
    <property type="match status" value="1"/>
</dbReference>
<dbReference type="InterPro" id="IPR000014">
    <property type="entry name" value="PAS"/>
</dbReference>
<keyword evidence="4" id="KW-0547">Nucleotide-binding</keyword>
<dbReference type="InterPro" id="IPR011009">
    <property type="entry name" value="Kinase-like_dom_sf"/>
</dbReference>
<dbReference type="CDD" id="cd17546">
    <property type="entry name" value="REC_hyHK_CKI1_RcsC-like"/>
    <property type="match status" value="1"/>
</dbReference>
<dbReference type="GeneID" id="95989855"/>
<reference evidence="15 16" key="1">
    <citation type="submission" date="2023-08" db="EMBL/GenBank/DDBJ databases">
        <title>Annotated Genome Sequence of Vanrija albida AlHP1.</title>
        <authorList>
            <person name="Herzog R."/>
        </authorList>
    </citation>
    <scope>NUCLEOTIDE SEQUENCE [LARGE SCALE GENOMIC DNA]</scope>
    <source>
        <strain evidence="15 16">AlHP1</strain>
    </source>
</reference>
<dbReference type="Gene3D" id="3.40.50.2300">
    <property type="match status" value="1"/>
</dbReference>
<dbReference type="InterPro" id="IPR000719">
    <property type="entry name" value="Prot_kinase_dom"/>
</dbReference>
<feature type="region of interest" description="Disordered" evidence="10">
    <location>
        <begin position="129"/>
        <end position="168"/>
    </location>
</feature>
<evidence type="ECO:0000256" key="1">
    <source>
        <dbReference type="ARBA" id="ARBA00012513"/>
    </source>
</evidence>
<evidence type="ECO:0000256" key="9">
    <source>
        <dbReference type="PROSITE-ProRule" id="PRU00169"/>
    </source>
</evidence>
<evidence type="ECO:0000259" key="14">
    <source>
        <dbReference type="PROSITE" id="PS51285"/>
    </source>
</evidence>
<dbReference type="InterPro" id="IPR035965">
    <property type="entry name" value="PAS-like_dom_sf"/>
</dbReference>
<keyword evidence="6" id="KW-0067">ATP-binding</keyword>
<keyword evidence="16" id="KW-1185">Reference proteome</keyword>
<evidence type="ECO:0000256" key="3">
    <source>
        <dbReference type="ARBA" id="ARBA00022679"/>
    </source>
</evidence>
<dbReference type="Pfam" id="PF00072">
    <property type="entry name" value="Response_reg"/>
    <property type="match status" value="1"/>
</dbReference>
<sequence>MEEALEADRQFLGALQELIVLATDVLDLSVDSLISRPTACVEIIRKLQKTGQYWDEHEDWPGRDWYVDILMAVASLGRVLEWWEAEKGFWNFDDDKDDNEPLTFVLRPAKEAPHFELEPSKAASVGMSPLALAPKDPSQSTATLTQPAPMPEPSDSVNSEGEAATQTQTTEDLRVLAEQAKSVNIVMELSLQGEEIIYVNDAILEVIGRDPEEVLDRPIADLLAPADTSHFTEATENLLQDDGNTVQLRFRFEVHDVDDENVEDRPPGPVYIELEGVGMLMRENNEPSHTMWVMRPVTATQVENITEAAFPRDGVISTEGVLCRICEREIVVWFFEKHNETCDAVHRGEAEVTSCDECLLDLQKAVNLLIADLNDGIAQDATQPLLGVVFFSLPESVSNSQDMPDGSLGVEVRKVSPEQLQDVAAILAVARQIETPSVLDDEADLPFTIQRYLSPQSEDKLLRVTRWQKPQTTDRALQLLYTRVEDQLRRKQKAIARMQSTIRYSEKTRHEWEDKVNQMLEESEDGSASESGSETTVPILAQDASDTPGLRKIAPLARLPITQGHPQRQWQRDIGAAAPPSPPTAPPAAVSILSPAAPLQPLSTLEIPAAKQGEQPLLSPLLKPTERKSHHGRRFSIAVRDPPMSPRIPSGATAPRPAQPSIKDFEIIKPISRGAFGSVYLAKKVATGDYYAIKALKKSDMIAKNQITNVKAERTILMNQASSPYVVKLFFSFQSKEYLYLVMEYLNGGDCATLVKTLGELPLEWARNYIAELVLGLEYLHARNVAHRGSESAGIVPKHMRQLSGMTKGSSDAGTGSNSGAEPPRFVGTPDYLSPESILGGGTDDRMVDWWAVGVVLYEFLYGIPPFHAETPEKVFDNIISRRINWHDDEIELPMEARDLMDRLICTNPALRLGARGADEVKQHAFFAGVNWDALTTGPALFVPDGTDPESTDYFDPRGAVNPAFQDEDMSPKTRRNVPLGSGTSEVQNSADDSTAPDDFGAFNFKNLPVLKQANDDVIRRMRSSSNAVIDFKCLRPTVITITVNLLGSLDSFSDRIVANSNCFGSVSTRTGSASDRSSNRGQPPRVNHSSAESMQLVASPNLERPARGLDVLIAEDNPISQKILETLLTRMGCRCVCAHDGSDALAQTMGSIKFDLILCDIHMPYISGEQVARMIRSTNNHNQNTPIIAATSYDQSITEEGTLFSAVLAKPFSKSDLSRCLAKVGFVLTSSTGGTADAPNDTAATVP</sequence>
<keyword evidence="5" id="KW-0418">Kinase</keyword>
<feature type="compositionally biased region" description="Polar residues" evidence="10">
    <location>
        <begin position="982"/>
        <end position="993"/>
    </location>
</feature>
<dbReference type="InterPro" id="IPR001789">
    <property type="entry name" value="Sig_transdc_resp-reg_receiver"/>
</dbReference>
<feature type="modified residue" description="4-aspartylphosphate" evidence="9">
    <location>
        <position position="1161"/>
    </location>
</feature>
<feature type="compositionally biased region" description="Polar residues" evidence="10">
    <location>
        <begin position="804"/>
        <end position="820"/>
    </location>
</feature>
<dbReference type="Gene3D" id="3.30.450.20">
    <property type="entry name" value="PAS domain"/>
    <property type="match status" value="1"/>
</dbReference>
<dbReference type="PROSITE" id="PS51285">
    <property type="entry name" value="AGC_KINASE_CTER"/>
    <property type="match status" value="1"/>
</dbReference>
<dbReference type="Pfam" id="PF00069">
    <property type="entry name" value="Pkinase"/>
    <property type="match status" value="1"/>
</dbReference>
<evidence type="ECO:0000256" key="5">
    <source>
        <dbReference type="ARBA" id="ARBA00022777"/>
    </source>
</evidence>
<feature type="domain" description="Protein kinase" evidence="11">
    <location>
        <begin position="665"/>
        <end position="927"/>
    </location>
</feature>
<dbReference type="InterPro" id="IPR050236">
    <property type="entry name" value="Ser_Thr_kinase_AGC"/>
</dbReference>
<dbReference type="PANTHER" id="PTHR24356">
    <property type="entry name" value="SERINE/THREONINE-PROTEIN KINASE"/>
    <property type="match status" value="1"/>
</dbReference>
<dbReference type="PROSITE" id="PS50112">
    <property type="entry name" value="PAS"/>
    <property type="match status" value="1"/>
</dbReference>
<dbReference type="PROSITE" id="PS50011">
    <property type="entry name" value="PROTEIN_KINASE_DOM"/>
    <property type="match status" value="1"/>
</dbReference>
<feature type="domain" description="PAS" evidence="13">
    <location>
        <begin position="169"/>
        <end position="242"/>
    </location>
</feature>
<dbReference type="Proteomes" id="UP001565368">
    <property type="component" value="Unassembled WGS sequence"/>
</dbReference>
<comment type="caution">
    <text evidence="15">The sequence shown here is derived from an EMBL/GenBank/DDBJ whole genome shotgun (WGS) entry which is preliminary data.</text>
</comment>
<keyword evidence="9" id="KW-0597">Phosphoprotein</keyword>
<keyword evidence="2" id="KW-0723">Serine/threonine-protein kinase</keyword>